<dbReference type="HOGENOM" id="CLU_2741851_0_0_1"/>
<dbReference type="AlphaFoldDB" id="A0A059JCW7"/>
<proteinExistence type="predicted"/>
<feature type="compositionally biased region" description="Polar residues" evidence="1">
    <location>
        <begin position="43"/>
        <end position="61"/>
    </location>
</feature>
<dbReference type="STRING" id="1215338.A0A059JCW7"/>
<sequence>MSGFPAQQQSQNRTANTALLSGRLPNSQMGGTSANWGFGVPMGSQQRTVNPMGSFAQSVGGSQPAAPLDLS</sequence>
<keyword evidence="3" id="KW-1185">Reference proteome</keyword>
<dbReference type="EMBL" id="AOKY01000190">
    <property type="protein sequence ID" value="KDB25644.1"/>
    <property type="molecule type" value="Genomic_DNA"/>
</dbReference>
<reference evidence="2 3" key="1">
    <citation type="submission" date="2014-02" db="EMBL/GenBank/DDBJ databases">
        <title>The Genome Sequence of Trichophyton interdigitale MR816.</title>
        <authorList>
            <consortium name="The Broad Institute Genomics Platform"/>
            <person name="Cuomo C.A."/>
            <person name="White T.C."/>
            <person name="Graser Y."/>
            <person name="Martinez-Rossi N."/>
            <person name="Heitman J."/>
            <person name="Young S.K."/>
            <person name="Zeng Q."/>
            <person name="Gargeya S."/>
            <person name="Abouelleil A."/>
            <person name="Alvarado L."/>
            <person name="Chapman S.B."/>
            <person name="Gainer-Dewar J."/>
            <person name="Goldberg J."/>
            <person name="Griggs A."/>
            <person name="Gujja S."/>
            <person name="Hansen M."/>
            <person name="Howarth C."/>
            <person name="Imamovic A."/>
            <person name="Larimer J."/>
            <person name="Martinez D."/>
            <person name="Murphy C."/>
            <person name="Pearson M.D."/>
            <person name="Persinoti G."/>
            <person name="Poon T."/>
            <person name="Priest M."/>
            <person name="Roberts A.D."/>
            <person name="Saif S."/>
            <person name="Shea T.D."/>
            <person name="Sykes S.N."/>
            <person name="Wortman J."/>
            <person name="Nusbaum C."/>
            <person name="Birren B."/>
        </authorList>
    </citation>
    <scope>NUCLEOTIDE SEQUENCE [LARGE SCALE GENOMIC DNA]</scope>
    <source>
        <strain evidence="2 3">MR816</strain>
    </source>
</reference>
<comment type="caution">
    <text evidence="2">The sequence shown here is derived from an EMBL/GenBank/DDBJ whole genome shotgun (WGS) entry which is preliminary data.</text>
</comment>
<evidence type="ECO:0000256" key="1">
    <source>
        <dbReference type="SAM" id="MobiDB-lite"/>
    </source>
</evidence>
<accession>A0A059JCW7</accession>
<protein>
    <submittedName>
        <fullName evidence="2">Uncharacterized protein</fullName>
    </submittedName>
</protein>
<organism evidence="2 3">
    <name type="scientific">Trichophyton interdigitale (strain MR816)</name>
    <dbReference type="NCBI Taxonomy" id="1215338"/>
    <lineage>
        <taxon>Eukaryota</taxon>
        <taxon>Fungi</taxon>
        <taxon>Dikarya</taxon>
        <taxon>Ascomycota</taxon>
        <taxon>Pezizomycotina</taxon>
        <taxon>Eurotiomycetes</taxon>
        <taxon>Eurotiomycetidae</taxon>
        <taxon>Onygenales</taxon>
        <taxon>Arthrodermataceae</taxon>
        <taxon>Trichophyton</taxon>
    </lineage>
</organism>
<feature type="compositionally biased region" description="Polar residues" evidence="1">
    <location>
        <begin position="1"/>
        <end position="35"/>
    </location>
</feature>
<evidence type="ECO:0000313" key="3">
    <source>
        <dbReference type="Proteomes" id="UP000024533"/>
    </source>
</evidence>
<dbReference type="OrthoDB" id="25391at2759"/>
<evidence type="ECO:0000313" key="2">
    <source>
        <dbReference type="EMBL" id="KDB25644.1"/>
    </source>
</evidence>
<gene>
    <name evidence="2" type="ORF">H109_02550</name>
</gene>
<dbReference type="Proteomes" id="UP000024533">
    <property type="component" value="Unassembled WGS sequence"/>
</dbReference>
<name>A0A059JCW7_TRIIM</name>
<feature type="region of interest" description="Disordered" evidence="1">
    <location>
        <begin position="1"/>
        <end position="71"/>
    </location>
</feature>